<keyword evidence="1" id="KW-1133">Transmembrane helix</keyword>
<feature type="transmembrane region" description="Helical" evidence="1">
    <location>
        <begin position="37"/>
        <end position="60"/>
    </location>
</feature>
<comment type="caution">
    <text evidence="2">The sequence shown here is derived from an EMBL/GenBank/DDBJ whole genome shotgun (WGS) entry which is preliminary data.</text>
</comment>
<name>A0ABN2Z2Q2_9ACTN</name>
<keyword evidence="3" id="KW-1185">Reference proteome</keyword>
<evidence type="ECO:0000313" key="2">
    <source>
        <dbReference type="EMBL" id="GAA2135857.1"/>
    </source>
</evidence>
<keyword evidence="1" id="KW-0472">Membrane</keyword>
<dbReference type="EMBL" id="BAAAQR010000001">
    <property type="protein sequence ID" value="GAA2135857.1"/>
    <property type="molecule type" value="Genomic_DNA"/>
</dbReference>
<proteinExistence type="predicted"/>
<evidence type="ECO:0000256" key="1">
    <source>
        <dbReference type="SAM" id="Phobius"/>
    </source>
</evidence>
<reference evidence="2 3" key="1">
    <citation type="journal article" date="2019" name="Int. J. Syst. Evol. Microbiol.">
        <title>The Global Catalogue of Microorganisms (GCM) 10K type strain sequencing project: providing services to taxonomists for standard genome sequencing and annotation.</title>
        <authorList>
            <consortium name="The Broad Institute Genomics Platform"/>
            <consortium name="The Broad Institute Genome Sequencing Center for Infectious Disease"/>
            <person name="Wu L."/>
            <person name="Ma J."/>
        </authorList>
    </citation>
    <scope>NUCLEOTIDE SEQUENCE [LARGE SCALE GENOMIC DNA]</scope>
    <source>
        <strain evidence="2 3">JCM 16022</strain>
    </source>
</reference>
<dbReference type="Proteomes" id="UP001501771">
    <property type="component" value="Unassembled WGS sequence"/>
</dbReference>
<keyword evidence="1" id="KW-0812">Transmembrane</keyword>
<organism evidence="2 3">
    <name type="scientific">Nocardioides koreensis</name>
    <dbReference type="NCBI Taxonomy" id="433651"/>
    <lineage>
        <taxon>Bacteria</taxon>
        <taxon>Bacillati</taxon>
        <taxon>Actinomycetota</taxon>
        <taxon>Actinomycetes</taxon>
        <taxon>Propionibacteriales</taxon>
        <taxon>Nocardioidaceae</taxon>
        <taxon>Nocardioides</taxon>
    </lineage>
</organism>
<accession>A0ABN2Z2Q2</accession>
<sequence length="193" mass="20300">MNDILHDLMRDSADAIPTSVAPIAAITRAGRRRRTRAVALVAAAVVVLGGTAAAAVPGLAGDHEAGPAAPTRHYAPDDVPVFLPESAFDVGVDKQEDHASVSGELVATQDDRCLVVGDDQTPVFWPHGYEGETHGDGSFSLLDEQGSPVAEVGDTVRLTGGWLEPASWSGDERCIPDDRKVFMVQARPEVVGP</sequence>
<protein>
    <submittedName>
        <fullName evidence="2">Uncharacterized protein</fullName>
    </submittedName>
</protein>
<evidence type="ECO:0000313" key="3">
    <source>
        <dbReference type="Proteomes" id="UP001501771"/>
    </source>
</evidence>
<gene>
    <name evidence="2" type="ORF">GCM10009844_01540</name>
</gene>
<dbReference type="RefSeq" id="WP_344146087.1">
    <property type="nucleotide sequence ID" value="NZ_BAAAQR010000001.1"/>
</dbReference>